<evidence type="ECO:0000313" key="2">
    <source>
        <dbReference type="EMBL" id="PQJ81862.1"/>
    </source>
</evidence>
<dbReference type="SMART" id="SM00850">
    <property type="entry name" value="LytTR"/>
    <property type="match status" value="1"/>
</dbReference>
<keyword evidence="3" id="KW-1185">Reference proteome</keyword>
<sequence>MNQTNTIQCLNFSNIKDAAFLEENAQLLAVPNKLSFFYLKEDTLENRILLRKLINTSENEHFVVVSANKEVAFLAWKANVLAFMYYQKEVAVGYYEFTNRLKKYPPIKEEVKEKLKISFKGGFELVAIASICFCVGSGNYTYIYLENGTRKCISYPLNVLEKRIKEVPFLTRIGKSFIVNINRIKKVQSQHLVFKGATEIELKLGDIYIKRVKQNLLWY</sequence>
<evidence type="ECO:0000259" key="1">
    <source>
        <dbReference type="PROSITE" id="PS50930"/>
    </source>
</evidence>
<dbReference type="PROSITE" id="PS50930">
    <property type="entry name" value="HTH_LYTTR"/>
    <property type="match status" value="1"/>
</dbReference>
<dbReference type="Pfam" id="PF04397">
    <property type="entry name" value="LytTR"/>
    <property type="match status" value="1"/>
</dbReference>
<proteinExistence type="predicted"/>
<feature type="domain" description="HTH LytTR-type" evidence="1">
    <location>
        <begin position="115"/>
        <end position="218"/>
    </location>
</feature>
<gene>
    <name evidence="2" type="ORF">BTO16_04425</name>
</gene>
<dbReference type="OrthoDB" id="1442212at2"/>
<dbReference type="AlphaFoldDB" id="A0A2S7WX58"/>
<name>A0A2S7WX58_9FLAO</name>
<dbReference type="Proteomes" id="UP000239068">
    <property type="component" value="Unassembled WGS sequence"/>
</dbReference>
<dbReference type="Gene3D" id="2.40.50.1020">
    <property type="entry name" value="LytTr DNA-binding domain"/>
    <property type="match status" value="1"/>
</dbReference>
<dbReference type="GO" id="GO:0003677">
    <property type="term" value="F:DNA binding"/>
    <property type="evidence" value="ECO:0007669"/>
    <property type="project" value="InterPro"/>
</dbReference>
<dbReference type="EMBL" id="MSCM01000001">
    <property type="protein sequence ID" value="PQJ81862.1"/>
    <property type="molecule type" value="Genomic_DNA"/>
</dbReference>
<evidence type="ECO:0000313" key="3">
    <source>
        <dbReference type="Proteomes" id="UP000239068"/>
    </source>
</evidence>
<organism evidence="2 3">
    <name type="scientific">Polaribacter glomeratus</name>
    <dbReference type="NCBI Taxonomy" id="102"/>
    <lineage>
        <taxon>Bacteria</taxon>
        <taxon>Pseudomonadati</taxon>
        <taxon>Bacteroidota</taxon>
        <taxon>Flavobacteriia</taxon>
        <taxon>Flavobacteriales</taxon>
        <taxon>Flavobacteriaceae</taxon>
    </lineage>
</organism>
<accession>A0A2S7WX58</accession>
<reference evidence="2 3" key="1">
    <citation type="submission" date="2016-12" db="EMBL/GenBank/DDBJ databases">
        <title>Trade-off between light-utilization and light-protection in marine flavobacteria.</title>
        <authorList>
            <person name="Kumagai Y."/>
            <person name="Yoshizawa S."/>
            <person name="Kogure K."/>
            <person name="Iwasaki W."/>
        </authorList>
    </citation>
    <scope>NUCLEOTIDE SEQUENCE [LARGE SCALE GENOMIC DNA]</scope>
    <source>
        <strain evidence="2 3">ATCC 43844</strain>
    </source>
</reference>
<dbReference type="InterPro" id="IPR007492">
    <property type="entry name" value="LytTR_DNA-bd_dom"/>
</dbReference>
<dbReference type="RefSeq" id="WP_105020432.1">
    <property type="nucleotide sequence ID" value="NZ_MSCM01000001.1"/>
</dbReference>
<protein>
    <recommendedName>
        <fullName evidence="1">HTH LytTR-type domain-containing protein</fullName>
    </recommendedName>
</protein>
<comment type="caution">
    <text evidence="2">The sequence shown here is derived from an EMBL/GenBank/DDBJ whole genome shotgun (WGS) entry which is preliminary data.</text>
</comment>